<dbReference type="Proteomes" id="UP000254258">
    <property type="component" value="Unassembled WGS sequence"/>
</dbReference>
<accession>A0A370WUT2</accession>
<sequence length="186" mass="19579">MYRANVVLLSMAVSLLLGTNAAADGASLGHPSGTPQSMESSTAAPNQSDMTMNVPLVVLVDTRGQVRDIQHWQRLPPAVNNLLWQSVKSWTKSPAVVNGKPEAAQVFMNVTLHTKTQADGHANVYFTLASEGPVLRGYWRLTGNNLVGHCALGTSDPSAGTGGKVQPCAFQLTAGVMPAESSPEGK</sequence>
<evidence type="ECO:0000313" key="3">
    <source>
        <dbReference type="EMBL" id="RDS79882.1"/>
    </source>
</evidence>
<feature type="chain" id="PRO_5016746981" evidence="2">
    <location>
        <begin position="24"/>
        <end position="186"/>
    </location>
</feature>
<dbReference type="OrthoDB" id="5961170at2"/>
<dbReference type="AlphaFoldDB" id="A0A370WUT2"/>
<reference evidence="3 4" key="1">
    <citation type="submission" date="2018-07" db="EMBL/GenBank/DDBJ databases">
        <title>Dyella monticola sp. nov. and Dyella psychrodurans sp. nov. isolated from monsoon evergreen broad-leaved forest soil of Dinghu Mountain, China.</title>
        <authorList>
            <person name="Gao Z."/>
            <person name="Qiu L."/>
        </authorList>
    </citation>
    <scope>NUCLEOTIDE SEQUENCE [LARGE SCALE GENOMIC DNA]</scope>
    <source>
        <strain evidence="3 4">4G-K06</strain>
    </source>
</reference>
<feature type="compositionally biased region" description="Polar residues" evidence="1">
    <location>
        <begin position="33"/>
        <end position="48"/>
    </location>
</feature>
<organism evidence="3 4">
    <name type="scientific">Dyella monticola</name>
    <dbReference type="NCBI Taxonomy" id="1927958"/>
    <lineage>
        <taxon>Bacteria</taxon>
        <taxon>Pseudomonadati</taxon>
        <taxon>Pseudomonadota</taxon>
        <taxon>Gammaproteobacteria</taxon>
        <taxon>Lysobacterales</taxon>
        <taxon>Rhodanobacteraceae</taxon>
        <taxon>Dyella</taxon>
    </lineage>
</organism>
<feature type="signal peptide" evidence="2">
    <location>
        <begin position="1"/>
        <end position="23"/>
    </location>
</feature>
<feature type="region of interest" description="Disordered" evidence="1">
    <location>
        <begin position="27"/>
        <end position="48"/>
    </location>
</feature>
<keyword evidence="4" id="KW-1185">Reference proteome</keyword>
<gene>
    <name evidence="3" type="ORF">DWU98_15685</name>
</gene>
<name>A0A370WUT2_9GAMM</name>
<evidence type="ECO:0000256" key="2">
    <source>
        <dbReference type="SAM" id="SignalP"/>
    </source>
</evidence>
<protein>
    <submittedName>
        <fullName evidence="3">Uncharacterized protein</fullName>
    </submittedName>
</protein>
<dbReference type="SUPFAM" id="SSF74653">
    <property type="entry name" value="TolA/TonB C-terminal domain"/>
    <property type="match status" value="1"/>
</dbReference>
<proteinExistence type="predicted"/>
<dbReference type="RefSeq" id="WP_115496514.1">
    <property type="nucleotide sequence ID" value="NZ_QRBE01000010.1"/>
</dbReference>
<evidence type="ECO:0000313" key="4">
    <source>
        <dbReference type="Proteomes" id="UP000254258"/>
    </source>
</evidence>
<evidence type="ECO:0000256" key="1">
    <source>
        <dbReference type="SAM" id="MobiDB-lite"/>
    </source>
</evidence>
<comment type="caution">
    <text evidence="3">The sequence shown here is derived from an EMBL/GenBank/DDBJ whole genome shotgun (WGS) entry which is preliminary data.</text>
</comment>
<keyword evidence="2" id="KW-0732">Signal</keyword>
<dbReference type="EMBL" id="QRBE01000010">
    <property type="protein sequence ID" value="RDS79882.1"/>
    <property type="molecule type" value="Genomic_DNA"/>
</dbReference>